<dbReference type="Proteomes" id="UP000193685">
    <property type="component" value="Unassembled WGS sequence"/>
</dbReference>
<dbReference type="GO" id="GO:0005739">
    <property type="term" value="C:mitochondrion"/>
    <property type="evidence" value="ECO:0007669"/>
    <property type="project" value="UniProtKB-SubCell"/>
</dbReference>
<dbReference type="STRING" id="56484.A0A1Y2F7P2"/>
<evidence type="ECO:0000256" key="5">
    <source>
        <dbReference type="ARBA" id="ARBA00023128"/>
    </source>
</evidence>
<dbReference type="GO" id="GO:0005840">
    <property type="term" value="C:ribosome"/>
    <property type="evidence" value="ECO:0007669"/>
    <property type="project" value="UniProtKB-KW"/>
</dbReference>
<comment type="similarity">
    <text evidence="2">Belongs to the mitochondrion-specific ribosomal protein mL40 family.</text>
</comment>
<organism evidence="9 10">
    <name type="scientific">Protomyces lactucae-debilis</name>
    <dbReference type="NCBI Taxonomy" id="2754530"/>
    <lineage>
        <taxon>Eukaryota</taxon>
        <taxon>Fungi</taxon>
        <taxon>Dikarya</taxon>
        <taxon>Ascomycota</taxon>
        <taxon>Taphrinomycotina</taxon>
        <taxon>Taphrinomycetes</taxon>
        <taxon>Taphrinales</taxon>
        <taxon>Protomycetaceae</taxon>
        <taxon>Protomyces</taxon>
    </lineage>
</organism>
<dbReference type="PANTHER" id="PTHR39150:SF1">
    <property type="entry name" value="LARGE RIBOSOMAL SUBUNIT PROTEIN ML40"/>
    <property type="match status" value="1"/>
</dbReference>
<evidence type="ECO:0000256" key="2">
    <source>
        <dbReference type="ARBA" id="ARBA00009360"/>
    </source>
</evidence>
<evidence type="ECO:0000256" key="7">
    <source>
        <dbReference type="ARBA" id="ARBA00035192"/>
    </source>
</evidence>
<sequence length="105" mass="12473">MRDVLFRNATPAKLQLTEEEAIMHDTIHRAWQLHLRRQRTARDVDLERRYNRMREACADLAEHDPKLFKLAMMRDPKAGFPLNARALTETPPSSGWNHDWKRPQE</sequence>
<evidence type="ECO:0000256" key="3">
    <source>
        <dbReference type="ARBA" id="ARBA00022946"/>
    </source>
</evidence>
<evidence type="ECO:0000256" key="8">
    <source>
        <dbReference type="SAM" id="MobiDB-lite"/>
    </source>
</evidence>
<dbReference type="InterPro" id="IPR042831">
    <property type="entry name" value="Ribosomal_mL40_fung"/>
</dbReference>
<dbReference type="PANTHER" id="PTHR39150">
    <property type="entry name" value="54S RIBOSOMAL PROTEIN L28, MITOCHONDRIAL"/>
    <property type="match status" value="1"/>
</dbReference>
<dbReference type="GO" id="GO:0003735">
    <property type="term" value="F:structural constituent of ribosome"/>
    <property type="evidence" value="ECO:0007669"/>
    <property type="project" value="InterPro"/>
</dbReference>
<dbReference type="EMBL" id="MCFI01000014">
    <property type="protein sequence ID" value="ORY79879.1"/>
    <property type="molecule type" value="Genomic_DNA"/>
</dbReference>
<dbReference type="GO" id="GO:1990904">
    <property type="term" value="C:ribonucleoprotein complex"/>
    <property type="evidence" value="ECO:0007669"/>
    <property type="project" value="UniProtKB-KW"/>
</dbReference>
<evidence type="ECO:0000256" key="6">
    <source>
        <dbReference type="ARBA" id="ARBA00023274"/>
    </source>
</evidence>
<dbReference type="RefSeq" id="XP_040724013.1">
    <property type="nucleotide sequence ID" value="XM_040869665.1"/>
</dbReference>
<keyword evidence="5" id="KW-0496">Mitochondrion</keyword>
<dbReference type="OMA" id="DYAYKAP"/>
<keyword evidence="3" id="KW-0809">Transit peptide</keyword>
<protein>
    <recommendedName>
        <fullName evidence="7">Large ribosomal subunit protein mL40</fullName>
    </recommendedName>
</protein>
<dbReference type="Gene3D" id="6.10.250.3440">
    <property type="match status" value="1"/>
</dbReference>
<accession>A0A1Y2F7P2</accession>
<evidence type="ECO:0000313" key="10">
    <source>
        <dbReference type="Proteomes" id="UP000193685"/>
    </source>
</evidence>
<dbReference type="OrthoDB" id="2098203at2759"/>
<keyword evidence="6" id="KW-0687">Ribonucleoprotein</keyword>
<evidence type="ECO:0000256" key="1">
    <source>
        <dbReference type="ARBA" id="ARBA00004173"/>
    </source>
</evidence>
<dbReference type="GO" id="GO:0032543">
    <property type="term" value="P:mitochondrial translation"/>
    <property type="evidence" value="ECO:0007669"/>
    <property type="project" value="InterPro"/>
</dbReference>
<name>A0A1Y2F7P2_PROLT</name>
<dbReference type="GeneID" id="63786264"/>
<comment type="subcellular location">
    <subcellularLocation>
        <location evidence="1">Mitochondrion</location>
    </subcellularLocation>
</comment>
<dbReference type="AlphaFoldDB" id="A0A1Y2F7P2"/>
<comment type="caution">
    <text evidence="9">The sequence shown here is derived from an EMBL/GenBank/DDBJ whole genome shotgun (WGS) entry which is preliminary data.</text>
</comment>
<evidence type="ECO:0000313" key="9">
    <source>
        <dbReference type="EMBL" id="ORY79879.1"/>
    </source>
</evidence>
<dbReference type="InterPro" id="IPR019192">
    <property type="entry name" value="Ribosomal_mL40"/>
</dbReference>
<evidence type="ECO:0000256" key="4">
    <source>
        <dbReference type="ARBA" id="ARBA00022980"/>
    </source>
</evidence>
<proteinExistence type="inferred from homology"/>
<reference evidence="9 10" key="1">
    <citation type="submission" date="2016-07" db="EMBL/GenBank/DDBJ databases">
        <title>Pervasive Adenine N6-methylation of Active Genes in Fungi.</title>
        <authorList>
            <consortium name="DOE Joint Genome Institute"/>
            <person name="Mondo S.J."/>
            <person name="Dannebaum R.O."/>
            <person name="Kuo R.C."/>
            <person name="Labutti K."/>
            <person name="Haridas S."/>
            <person name="Kuo A."/>
            <person name="Salamov A."/>
            <person name="Ahrendt S.R."/>
            <person name="Lipzen A."/>
            <person name="Sullivan W."/>
            <person name="Andreopoulos W.B."/>
            <person name="Clum A."/>
            <person name="Lindquist E."/>
            <person name="Daum C."/>
            <person name="Ramamoorthy G.K."/>
            <person name="Gryganskyi A."/>
            <person name="Culley D."/>
            <person name="Magnuson J.K."/>
            <person name="James T.Y."/>
            <person name="O'Malley M.A."/>
            <person name="Stajich J.E."/>
            <person name="Spatafora J.W."/>
            <person name="Visel A."/>
            <person name="Grigoriev I.V."/>
        </authorList>
    </citation>
    <scope>NUCLEOTIDE SEQUENCE [LARGE SCALE GENOMIC DNA]</scope>
    <source>
        <strain evidence="9 10">12-1054</strain>
    </source>
</reference>
<keyword evidence="10" id="KW-1185">Reference proteome</keyword>
<dbReference type="Pfam" id="PF09812">
    <property type="entry name" value="MRP-L28"/>
    <property type="match status" value="1"/>
</dbReference>
<gene>
    <name evidence="9" type="ORF">BCR37DRAFT_381313</name>
</gene>
<feature type="region of interest" description="Disordered" evidence="8">
    <location>
        <begin position="83"/>
        <end position="105"/>
    </location>
</feature>
<keyword evidence="4 9" id="KW-0689">Ribosomal protein</keyword>